<dbReference type="OrthoDB" id="9945505at2"/>
<dbReference type="Proteomes" id="UP000826513">
    <property type="component" value="Chromosome 1"/>
</dbReference>
<protein>
    <recommendedName>
        <fullName evidence="6">DUF4189 domain-containing protein</fullName>
    </recommendedName>
</protein>
<proteinExistence type="predicted"/>
<evidence type="ECO:0000313" key="2">
    <source>
        <dbReference type="EMBL" id="QCI97478.1"/>
    </source>
</evidence>
<dbReference type="EMBL" id="CP039691">
    <property type="protein sequence ID" value="QCI97478.1"/>
    <property type="molecule type" value="Genomic_DNA"/>
</dbReference>
<evidence type="ECO:0000313" key="3">
    <source>
        <dbReference type="EMBL" id="QYA07083.1"/>
    </source>
</evidence>
<keyword evidence="5" id="KW-1185">Reference proteome</keyword>
<evidence type="ECO:0000313" key="4">
    <source>
        <dbReference type="Proteomes" id="UP000298545"/>
    </source>
</evidence>
<keyword evidence="1" id="KW-0732">Signal</keyword>
<dbReference type="KEGG" id="alf:CFBP5473_05820"/>
<name>A0A4D7DMY2_9HYPH</name>
<evidence type="ECO:0000256" key="1">
    <source>
        <dbReference type="SAM" id="SignalP"/>
    </source>
</evidence>
<evidence type="ECO:0008006" key="6">
    <source>
        <dbReference type="Google" id="ProtNLM"/>
    </source>
</evidence>
<sequence>MKVKISIIAIVLLSTVQSAGAWTVCPDGVPINAQLNWSRQDRGHNEGANCGASVLANAAGVNLPGIHQVLPYGEIFKRNHMMDVAIAAYKRGYHNEAIEAAICSQVHNGAAHQCLKQNRTEIDAWFREQ</sequence>
<organism evidence="2 4">
    <name type="scientific">Agrobacterium larrymoorei</name>
    <dbReference type="NCBI Taxonomy" id="160699"/>
    <lineage>
        <taxon>Bacteria</taxon>
        <taxon>Pseudomonadati</taxon>
        <taxon>Pseudomonadota</taxon>
        <taxon>Alphaproteobacteria</taxon>
        <taxon>Hyphomicrobiales</taxon>
        <taxon>Rhizobiaceae</taxon>
        <taxon>Rhizobium/Agrobacterium group</taxon>
        <taxon>Agrobacterium</taxon>
    </lineage>
</organism>
<dbReference type="AlphaFoldDB" id="A0A4D7DMY2"/>
<accession>A0A4D7DMY2</accession>
<reference evidence="2 4" key="1">
    <citation type="submission" date="2019-04" db="EMBL/GenBank/DDBJ databases">
        <title>Complete genome sequence of Agrobacterium larrymoorei CFBP5473.</title>
        <authorList>
            <person name="Haryono M."/>
            <person name="Chou L."/>
            <person name="Lin Y.-C."/>
            <person name="Lai E.-M."/>
            <person name="Kuo C.-H."/>
        </authorList>
    </citation>
    <scope>NUCLEOTIDE SEQUENCE [LARGE SCALE GENOMIC DNA]</scope>
    <source>
        <strain evidence="2 4">CFBP5473</strain>
    </source>
</reference>
<dbReference type="RefSeq" id="WP_136954322.1">
    <property type="nucleotide sequence ID" value="NZ_CP039691.1"/>
</dbReference>
<dbReference type="EMBL" id="CP072167">
    <property type="protein sequence ID" value="QYA07083.1"/>
    <property type="molecule type" value="Genomic_DNA"/>
</dbReference>
<dbReference type="Proteomes" id="UP000298545">
    <property type="component" value="Chromosome circular"/>
</dbReference>
<feature type="chain" id="PRO_5044606257" description="DUF4189 domain-containing protein" evidence="1">
    <location>
        <begin position="22"/>
        <end position="129"/>
    </location>
</feature>
<feature type="signal peptide" evidence="1">
    <location>
        <begin position="1"/>
        <end position="21"/>
    </location>
</feature>
<reference evidence="3 5" key="2">
    <citation type="submission" date="2021-03" db="EMBL/GenBank/DDBJ databases">
        <title>Rapid diversification of plasmids in a genus of pathogenic and nitrogen fixing bacteria.</title>
        <authorList>
            <person name="Weisberg A.J."/>
            <person name="Miller M."/>
            <person name="Ream W."/>
            <person name="Grunwald N.J."/>
            <person name="Chang J.H."/>
        </authorList>
    </citation>
    <scope>NUCLEOTIDE SEQUENCE [LARGE SCALE GENOMIC DNA]</scope>
    <source>
        <strain evidence="3 5">AF3.44</strain>
    </source>
</reference>
<evidence type="ECO:0000313" key="5">
    <source>
        <dbReference type="Proteomes" id="UP000826513"/>
    </source>
</evidence>
<gene>
    <name evidence="2" type="ORF">CFBP5473_05820</name>
    <name evidence="3" type="ORF">J5285_13860</name>
</gene>